<dbReference type="Proteomes" id="UP000234966">
    <property type="component" value="Unassembled WGS sequence"/>
</dbReference>
<reference evidence="1 2" key="1">
    <citation type="submission" date="2017-07" db="EMBL/GenBank/DDBJ databases">
        <title>Genomes of Fischerella (Mastigocladus) sp. strains.</title>
        <authorList>
            <person name="Miller S.R."/>
        </authorList>
    </citation>
    <scope>NUCLEOTIDE SEQUENCE [LARGE SCALE GENOMIC DNA]</scope>
    <source>
        <strain evidence="1 2">CCMEE 5330</strain>
    </source>
</reference>
<evidence type="ECO:0000313" key="2">
    <source>
        <dbReference type="Proteomes" id="UP000234966"/>
    </source>
</evidence>
<proteinExistence type="predicted"/>
<name>A0A2N6MIT9_9CYAN</name>
<dbReference type="AlphaFoldDB" id="A0A2N6MIT9"/>
<organism evidence="1 2">
    <name type="scientific">Fischerella thermalis CCMEE 5330</name>
    <dbReference type="NCBI Taxonomy" id="2019670"/>
    <lineage>
        <taxon>Bacteria</taxon>
        <taxon>Bacillati</taxon>
        <taxon>Cyanobacteriota</taxon>
        <taxon>Cyanophyceae</taxon>
        <taxon>Nostocales</taxon>
        <taxon>Hapalosiphonaceae</taxon>
        <taxon>Fischerella</taxon>
    </lineage>
</organism>
<gene>
    <name evidence="1" type="ORF">CEN41_05190</name>
</gene>
<dbReference type="RefSeq" id="WP_102206464.1">
    <property type="nucleotide sequence ID" value="NZ_NMQI01000111.1"/>
</dbReference>
<sequence>MGIVIELKPRQNLCYGNRLLMQGDVEAPKGGFPQGTGIDYALVASELARLLYWVEQFGQLC</sequence>
<comment type="caution">
    <text evidence="1">The sequence shown here is derived from an EMBL/GenBank/DDBJ whole genome shotgun (WGS) entry which is preliminary data.</text>
</comment>
<evidence type="ECO:0000313" key="1">
    <source>
        <dbReference type="EMBL" id="PMB46677.1"/>
    </source>
</evidence>
<protein>
    <submittedName>
        <fullName evidence="1">Uncharacterized protein</fullName>
    </submittedName>
</protein>
<dbReference type="EMBL" id="NMQI01000111">
    <property type="protein sequence ID" value="PMB46677.1"/>
    <property type="molecule type" value="Genomic_DNA"/>
</dbReference>
<accession>A0A2N6MIT9</accession>